<keyword evidence="6" id="KW-0418">Kinase</keyword>
<dbReference type="Gene3D" id="3.40.50.10330">
    <property type="entry name" value="Probable inorganic polyphosphate/atp-NAD kinase, domain 1"/>
    <property type="match status" value="1"/>
</dbReference>
<dbReference type="NCBIfam" id="TIGR00147">
    <property type="entry name" value="YegS/Rv2252/BmrU family lipid kinase"/>
    <property type="match status" value="1"/>
</dbReference>
<evidence type="ECO:0000256" key="3">
    <source>
        <dbReference type="ARBA" id="ARBA00022679"/>
    </source>
</evidence>
<keyword evidence="8" id="KW-0460">Magnesium</keyword>
<protein>
    <recommendedName>
        <fullName evidence="12">DAGKc domain-containing protein</fullName>
    </recommendedName>
</protein>
<gene>
    <name evidence="13" type="ORF">CK503_00025</name>
</gene>
<name>A0A2A2GDP2_9BACT</name>
<reference evidence="13 14" key="1">
    <citation type="submission" date="2017-08" db="EMBL/GenBank/DDBJ databases">
        <title>Aliifodinibius alkalisoli sp. nov., isolated from saline alkaline soil.</title>
        <authorList>
            <person name="Liu D."/>
            <person name="Zhang G."/>
        </authorList>
    </citation>
    <scope>NUCLEOTIDE SEQUENCE [LARGE SCALE GENOMIC DNA]</scope>
    <source>
        <strain evidence="13 14">WN023</strain>
    </source>
</reference>
<sequence length="292" mass="32469">MKRYAFLYNPAAQGGSSEIKVERLRTFISEFNDAYLFYSREIGDITHFINQNFEDFDVFVACGGDGTVREVAKPLMNTQKQMGIVPLGTGNDLCKTLNIPVKLRQSISVLKQEEAVSIDVGQCNDFIFLNTLGFGFDGLTNRYALQLKHLHPVLTYAISAIRAVINHSFFEVTVKHKNGEISKEEAIMFSLANGRVEGGSFWIAPNASVTDGKLNTILVKPIAKWAIPFLLPLFLFKNPQLIPQVRSTEVNELSLSFTDNIDIHADGEIIEQGSGKFNITLIAHALEVICPL</sequence>
<dbReference type="Gene3D" id="2.60.200.40">
    <property type="match status" value="1"/>
</dbReference>
<keyword evidence="7" id="KW-0067">ATP-binding</keyword>
<evidence type="ECO:0000256" key="9">
    <source>
        <dbReference type="ARBA" id="ARBA00023098"/>
    </source>
</evidence>
<evidence type="ECO:0000313" key="13">
    <source>
        <dbReference type="EMBL" id="PAU95488.1"/>
    </source>
</evidence>
<dbReference type="InterPro" id="IPR001206">
    <property type="entry name" value="Diacylglycerol_kinase_cat_dom"/>
</dbReference>
<dbReference type="InterPro" id="IPR045540">
    <property type="entry name" value="YegS/DAGK_C"/>
</dbReference>
<feature type="domain" description="DAGKc" evidence="12">
    <location>
        <begin position="1"/>
        <end position="127"/>
    </location>
</feature>
<keyword evidence="5" id="KW-0547">Nucleotide-binding</keyword>
<evidence type="ECO:0000256" key="1">
    <source>
        <dbReference type="ARBA" id="ARBA00001946"/>
    </source>
</evidence>
<evidence type="ECO:0000256" key="7">
    <source>
        <dbReference type="ARBA" id="ARBA00022840"/>
    </source>
</evidence>
<dbReference type="InterPro" id="IPR017438">
    <property type="entry name" value="ATP-NAD_kinase_N"/>
</dbReference>
<dbReference type="Proteomes" id="UP000218831">
    <property type="component" value="Unassembled WGS sequence"/>
</dbReference>
<proteinExistence type="predicted"/>
<evidence type="ECO:0000259" key="12">
    <source>
        <dbReference type="PROSITE" id="PS50146"/>
    </source>
</evidence>
<dbReference type="InterPro" id="IPR016064">
    <property type="entry name" value="NAD/diacylglycerol_kinase_sf"/>
</dbReference>
<comment type="cofactor">
    <cofactor evidence="1">
        <name>Mg(2+)</name>
        <dbReference type="ChEBI" id="CHEBI:18420"/>
    </cofactor>
</comment>
<dbReference type="Pfam" id="PF00781">
    <property type="entry name" value="DAGK_cat"/>
    <property type="match status" value="1"/>
</dbReference>
<evidence type="ECO:0000256" key="10">
    <source>
        <dbReference type="ARBA" id="ARBA00023209"/>
    </source>
</evidence>
<dbReference type="GO" id="GO:0008654">
    <property type="term" value="P:phospholipid biosynthetic process"/>
    <property type="evidence" value="ECO:0007669"/>
    <property type="project" value="UniProtKB-KW"/>
</dbReference>
<evidence type="ECO:0000256" key="5">
    <source>
        <dbReference type="ARBA" id="ARBA00022741"/>
    </source>
</evidence>
<dbReference type="SUPFAM" id="SSF111331">
    <property type="entry name" value="NAD kinase/diacylglycerol kinase-like"/>
    <property type="match status" value="1"/>
</dbReference>
<evidence type="ECO:0000256" key="6">
    <source>
        <dbReference type="ARBA" id="ARBA00022777"/>
    </source>
</evidence>
<dbReference type="InterPro" id="IPR005218">
    <property type="entry name" value="Diacylglycerol/lipid_kinase"/>
</dbReference>
<evidence type="ECO:0000256" key="4">
    <source>
        <dbReference type="ARBA" id="ARBA00022723"/>
    </source>
</evidence>
<dbReference type="GO" id="GO:0046872">
    <property type="term" value="F:metal ion binding"/>
    <property type="evidence" value="ECO:0007669"/>
    <property type="project" value="UniProtKB-KW"/>
</dbReference>
<dbReference type="OrthoDB" id="9786026at2"/>
<dbReference type="GO" id="GO:0005886">
    <property type="term" value="C:plasma membrane"/>
    <property type="evidence" value="ECO:0007669"/>
    <property type="project" value="TreeGrafter"/>
</dbReference>
<dbReference type="EMBL" id="NSKE01000001">
    <property type="protein sequence ID" value="PAU95488.1"/>
    <property type="molecule type" value="Genomic_DNA"/>
</dbReference>
<keyword evidence="14" id="KW-1185">Reference proteome</keyword>
<evidence type="ECO:0000256" key="8">
    <source>
        <dbReference type="ARBA" id="ARBA00022842"/>
    </source>
</evidence>
<dbReference type="AlphaFoldDB" id="A0A2A2GDP2"/>
<dbReference type="Pfam" id="PF19279">
    <property type="entry name" value="YegS_C"/>
    <property type="match status" value="1"/>
</dbReference>
<keyword evidence="9" id="KW-0443">Lipid metabolism</keyword>
<dbReference type="GO" id="GO:0016301">
    <property type="term" value="F:kinase activity"/>
    <property type="evidence" value="ECO:0007669"/>
    <property type="project" value="UniProtKB-KW"/>
</dbReference>
<keyword evidence="3" id="KW-0808">Transferase</keyword>
<dbReference type="SMART" id="SM00046">
    <property type="entry name" value="DAGKc"/>
    <property type="match status" value="1"/>
</dbReference>
<dbReference type="GO" id="GO:0005524">
    <property type="term" value="F:ATP binding"/>
    <property type="evidence" value="ECO:0007669"/>
    <property type="project" value="UniProtKB-KW"/>
</dbReference>
<dbReference type="PANTHER" id="PTHR12358:SF106">
    <property type="entry name" value="LIPID KINASE YEGS"/>
    <property type="match status" value="1"/>
</dbReference>
<keyword evidence="10" id="KW-0594">Phospholipid biosynthesis</keyword>
<dbReference type="RefSeq" id="WP_095604733.1">
    <property type="nucleotide sequence ID" value="NZ_NSKE01000001.1"/>
</dbReference>
<keyword evidence="4" id="KW-0479">Metal-binding</keyword>
<keyword evidence="11" id="KW-1208">Phospholipid metabolism</keyword>
<keyword evidence="2" id="KW-0444">Lipid biosynthesis</keyword>
<organism evidence="13 14">
    <name type="scientific">Fodinibius salipaludis</name>
    <dbReference type="NCBI Taxonomy" id="2032627"/>
    <lineage>
        <taxon>Bacteria</taxon>
        <taxon>Pseudomonadati</taxon>
        <taxon>Balneolota</taxon>
        <taxon>Balneolia</taxon>
        <taxon>Balneolales</taxon>
        <taxon>Balneolaceae</taxon>
        <taxon>Fodinibius</taxon>
    </lineage>
</organism>
<dbReference type="PANTHER" id="PTHR12358">
    <property type="entry name" value="SPHINGOSINE KINASE"/>
    <property type="match status" value="1"/>
</dbReference>
<evidence type="ECO:0000256" key="2">
    <source>
        <dbReference type="ARBA" id="ARBA00022516"/>
    </source>
</evidence>
<accession>A0A2A2GDP2</accession>
<evidence type="ECO:0000256" key="11">
    <source>
        <dbReference type="ARBA" id="ARBA00023264"/>
    </source>
</evidence>
<dbReference type="InterPro" id="IPR050187">
    <property type="entry name" value="Lipid_Phosphate_FormReg"/>
</dbReference>
<comment type="caution">
    <text evidence="13">The sequence shown here is derived from an EMBL/GenBank/DDBJ whole genome shotgun (WGS) entry which is preliminary data.</text>
</comment>
<dbReference type="PROSITE" id="PS50146">
    <property type="entry name" value="DAGK"/>
    <property type="match status" value="1"/>
</dbReference>
<evidence type="ECO:0000313" key="14">
    <source>
        <dbReference type="Proteomes" id="UP000218831"/>
    </source>
</evidence>